<evidence type="ECO:0000256" key="1">
    <source>
        <dbReference type="ARBA" id="ARBA00003134"/>
    </source>
</evidence>
<dbReference type="SUPFAM" id="SSF46992">
    <property type="entry name" value="Ribosomal protein S20"/>
    <property type="match status" value="1"/>
</dbReference>
<dbReference type="GO" id="GO:0006412">
    <property type="term" value="P:translation"/>
    <property type="evidence" value="ECO:0007669"/>
    <property type="project" value="UniProtKB-UniRule"/>
</dbReference>
<dbReference type="GO" id="GO:0070181">
    <property type="term" value="F:small ribosomal subunit rRNA binding"/>
    <property type="evidence" value="ECO:0007669"/>
    <property type="project" value="TreeGrafter"/>
</dbReference>
<keyword evidence="10" id="KW-1185">Reference proteome</keyword>
<evidence type="ECO:0000256" key="4">
    <source>
        <dbReference type="ARBA" id="ARBA00022884"/>
    </source>
</evidence>
<sequence>MANIKSAKKRIAVNEKKRVRNVVIKSKLKTAIKKFETAVIDTNVDVAKQEFLNATKTLDKAVTKGIIHKNLAARKKSRLALRLNKLQAVQA</sequence>
<dbReference type="HAMAP" id="MF_00500">
    <property type="entry name" value="Ribosomal_bS20"/>
    <property type="match status" value="1"/>
</dbReference>
<proteinExistence type="inferred from homology"/>
<dbReference type="GO" id="GO:0005829">
    <property type="term" value="C:cytosol"/>
    <property type="evidence" value="ECO:0007669"/>
    <property type="project" value="TreeGrafter"/>
</dbReference>
<name>A0A1E5L7K3_9FIRM</name>
<dbReference type="EMBL" id="MJAT01000006">
    <property type="protein sequence ID" value="OEH86130.1"/>
    <property type="molecule type" value="Genomic_DNA"/>
</dbReference>
<dbReference type="AlphaFoldDB" id="A0A1E5L7K3"/>
<dbReference type="PANTHER" id="PTHR33398:SF1">
    <property type="entry name" value="SMALL RIBOSOMAL SUBUNIT PROTEIN BS20C"/>
    <property type="match status" value="1"/>
</dbReference>
<evidence type="ECO:0000256" key="7">
    <source>
        <dbReference type="ARBA" id="ARBA00035136"/>
    </source>
</evidence>
<gene>
    <name evidence="8" type="primary">rpsT</name>
    <name evidence="9" type="ORF">BHU72_11355</name>
</gene>
<dbReference type="InterPro" id="IPR036510">
    <property type="entry name" value="Ribosomal_bS20_sf"/>
</dbReference>
<dbReference type="OrthoDB" id="9808392at2"/>
<evidence type="ECO:0000256" key="5">
    <source>
        <dbReference type="ARBA" id="ARBA00022980"/>
    </source>
</evidence>
<dbReference type="STRING" id="1390249.BHU72_11355"/>
<dbReference type="FunFam" id="1.20.58.110:FF:000001">
    <property type="entry name" value="30S ribosomal protein S20"/>
    <property type="match status" value="1"/>
</dbReference>
<protein>
    <recommendedName>
        <fullName evidence="7 8">Small ribosomal subunit protein bS20</fullName>
    </recommendedName>
</protein>
<evidence type="ECO:0000256" key="3">
    <source>
        <dbReference type="ARBA" id="ARBA00022730"/>
    </source>
</evidence>
<dbReference type="GO" id="GO:0015935">
    <property type="term" value="C:small ribosomal subunit"/>
    <property type="evidence" value="ECO:0007669"/>
    <property type="project" value="TreeGrafter"/>
</dbReference>
<evidence type="ECO:0000313" key="10">
    <source>
        <dbReference type="Proteomes" id="UP000095255"/>
    </source>
</evidence>
<comment type="caution">
    <text evidence="9">The sequence shown here is derived from an EMBL/GenBank/DDBJ whole genome shotgun (WGS) entry which is preliminary data.</text>
</comment>
<organism evidence="9 10">
    <name type="scientific">Desulfuribacillus stibiiarsenatis</name>
    <dbReference type="NCBI Taxonomy" id="1390249"/>
    <lineage>
        <taxon>Bacteria</taxon>
        <taxon>Bacillati</taxon>
        <taxon>Bacillota</taxon>
        <taxon>Desulfuribacillia</taxon>
        <taxon>Desulfuribacillales</taxon>
        <taxon>Desulfuribacillaceae</taxon>
        <taxon>Desulfuribacillus</taxon>
    </lineage>
</organism>
<keyword evidence="6 8" id="KW-0687">Ribonucleoprotein</keyword>
<dbReference type="InterPro" id="IPR002583">
    <property type="entry name" value="Ribosomal_bS20"/>
</dbReference>
<dbReference type="Gene3D" id="1.20.58.110">
    <property type="entry name" value="Ribosomal protein S20"/>
    <property type="match status" value="1"/>
</dbReference>
<evidence type="ECO:0000313" key="9">
    <source>
        <dbReference type="EMBL" id="OEH86130.1"/>
    </source>
</evidence>
<evidence type="ECO:0000256" key="2">
    <source>
        <dbReference type="ARBA" id="ARBA00007634"/>
    </source>
</evidence>
<comment type="similarity">
    <text evidence="2 8">Belongs to the bacterial ribosomal protein bS20 family.</text>
</comment>
<dbReference type="PANTHER" id="PTHR33398">
    <property type="entry name" value="30S RIBOSOMAL PROTEIN S20"/>
    <property type="match status" value="1"/>
</dbReference>
<evidence type="ECO:0000256" key="8">
    <source>
        <dbReference type="HAMAP-Rule" id="MF_00500"/>
    </source>
</evidence>
<dbReference type="Proteomes" id="UP000095255">
    <property type="component" value="Unassembled WGS sequence"/>
</dbReference>
<reference evidence="9 10" key="1">
    <citation type="submission" date="2016-09" db="EMBL/GenBank/DDBJ databases">
        <title>Desulfuribacillus arsenicus sp. nov., an obligately anaerobic, dissimilatory arsenic- and antimonate-reducing bacterium isolated from anoxic sediments.</title>
        <authorList>
            <person name="Abin C.A."/>
            <person name="Hollibaugh J.T."/>
        </authorList>
    </citation>
    <scope>NUCLEOTIDE SEQUENCE [LARGE SCALE GENOMIC DNA]</scope>
    <source>
        <strain evidence="9 10">MLFW-2</strain>
    </source>
</reference>
<dbReference type="RefSeq" id="WP_069701359.1">
    <property type="nucleotide sequence ID" value="NZ_MJAT01000006.1"/>
</dbReference>
<evidence type="ECO:0000256" key="6">
    <source>
        <dbReference type="ARBA" id="ARBA00023274"/>
    </source>
</evidence>
<keyword evidence="3 8" id="KW-0699">rRNA-binding</keyword>
<dbReference type="GO" id="GO:0003735">
    <property type="term" value="F:structural constituent of ribosome"/>
    <property type="evidence" value="ECO:0007669"/>
    <property type="project" value="InterPro"/>
</dbReference>
<dbReference type="NCBIfam" id="TIGR00029">
    <property type="entry name" value="S20"/>
    <property type="match status" value="1"/>
</dbReference>
<comment type="function">
    <text evidence="1 8">Binds directly to 16S ribosomal RNA.</text>
</comment>
<accession>A0A1E5L7K3</accession>
<keyword evidence="4 8" id="KW-0694">RNA-binding</keyword>
<dbReference type="Pfam" id="PF01649">
    <property type="entry name" value="Ribosomal_S20p"/>
    <property type="match status" value="1"/>
</dbReference>
<keyword evidence="5 8" id="KW-0689">Ribosomal protein</keyword>